<dbReference type="InParanoid" id="A0A1D6FAG6"/>
<dbReference type="ExpressionAtlas" id="A0A1D6FAG6">
    <property type="expression patterns" value="baseline and differential"/>
</dbReference>
<dbReference type="AlphaFoldDB" id="A0A1D6FAG6"/>
<organism evidence="1">
    <name type="scientific">Zea mays</name>
    <name type="common">Maize</name>
    <dbReference type="NCBI Taxonomy" id="4577"/>
    <lineage>
        <taxon>Eukaryota</taxon>
        <taxon>Viridiplantae</taxon>
        <taxon>Streptophyta</taxon>
        <taxon>Embryophyta</taxon>
        <taxon>Tracheophyta</taxon>
        <taxon>Spermatophyta</taxon>
        <taxon>Magnoliopsida</taxon>
        <taxon>Liliopsida</taxon>
        <taxon>Poales</taxon>
        <taxon>Poaceae</taxon>
        <taxon>PACMAD clade</taxon>
        <taxon>Panicoideae</taxon>
        <taxon>Andropogonodae</taxon>
        <taxon>Andropogoneae</taxon>
        <taxon>Tripsacinae</taxon>
        <taxon>Zea</taxon>
    </lineage>
</organism>
<reference evidence="1" key="1">
    <citation type="submission" date="2015-12" db="EMBL/GenBank/DDBJ databases">
        <title>Update maize B73 reference genome by single molecule sequencing technologies.</title>
        <authorList>
            <consortium name="Maize Genome Sequencing Project"/>
            <person name="Ware D."/>
        </authorList>
    </citation>
    <scope>NUCLEOTIDE SEQUENCE [LARGE SCALE GENOMIC DNA]</scope>
    <source>
        <tissue evidence="1">Seedling</tissue>
    </source>
</reference>
<dbReference type="PANTHER" id="PTHR31325">
    <property type="entry name" value="OS01G0798800 PROTEIN-RELATED"/>
    <property type="match status" value="1"/>
</dbReference>
<sequence>MRCLTSCGLAGTICSSQTQQAPIATWTRRIRHTLECLSPRVGGALKSHLDVATILSKYCAYLVVSAPKLLPGNHYDSSLVFDAVAVEAAQFLRGVEDGYEALRSLPESTETELSILRRGVKLARQLEEMECDRCWKVLADFWSEMLLYIAPSENVKEHIEALANGGEFITHWWALLTHAGILDRNVHTNRGEVAGIWWLQSAAMVGSSAGDYDMVDRLRSSVFRENVAAPTAVAHGVVYDNKWTEAEGTIILNAKQTAQKRDMPQIYPVAAPRAAESRKNNDVPFDVVSRTVGREGHVDADAFNLNTICHESGKKAAAPFVVVCTADASEGSVDANSICLNSFPGVPASAAAVYPISLEDINTDLNSVAIEFSPATNIHAAIPNVSVEQIHEHVRGAEHSVAQLTSPGGADGSGALVENFSLQGKNLFNGDVIFNHDNVDPFLYTSRHGDFNIVHTCMDHGGGTFNMITSLSEALNQLAQSNDQILISLQDYFKSKSLSQRPMAREDLTQVLGKRVVSDEDTLSKAQRLAAKRNLEISEYSFLPFKPKVIATKLNNVGIRLGRNDKEVLTSAISIKNIEVDRLMASSISSPSIRRAVLNEEDDNDIDEHLSHAIKRWDENSEHDDLEWGYDLSAVPCRKKANHFTYAWRVPRPSKKPITPSKISLK</sequence>
<proteinExistence type="predicted"/>
<dbReference type="EMBL" id="CM007648">
    <property type="protein sequence ID" value="ONM28064.1"/>
    <property type="molecule type" value="Genomic_DNA"/>
</dbReference>
<gene>
    <name evidence="1" type="ORF">ZEAMMB73_Zm00001d007956</name>
</gene>
<name>A0A1D6FAG6_MAIZE</name>
<dbReference type="Pfam" id="PF04578">
    <property type="entry name" value="DUF594"/>
    <property type="match status" value="1"/>
</dbReference>
<accession>A0A1D6FAG6</accession>
<protein>
    <submittedName>
        <fullName evidence="1">Uncharacterized protein</fullName>
    </submittedName>
</protein>
<evidence type="ECO:0000313" key="1">
    <source>
        <dbReference type="EMBL" id="ONM28064.1"/>
    </source>
</evidence>
<dbReference type="InterPro" id="IPR007658">
    <property type="entry name" value="DUF594"/>
</dbReference>